<dbReference type="AlphaFoldDB" id="A0A1E5SY06"/>
<dbReference type="STRING" id="1563681.BFP71_10890"/>
<keyword evidence="4" id="KW-1185">Reference proteome</keyword>
<dbReference type="Pfam" id="PF00144">
    <property type="entry name" value="Beta-lactamase"/>
    <property type="match status" value="1"/>
</dbReference>
<gene>
    <name evidence="3" type="ORF">BFP71_10890</name>
</gene>
<protein>
    <recommendedName>
        <fullName evidence="2">Beta-lactamase-related domain-containing protein</fullName>
    </recommendedName>
</protein>
<accession>A0A1E5SY06</accession>
<dbReference type="OrthoDB" id="1522765at2"/>
<keyword evidence="1" id="KW-0732">Signal</keyword>
<dbReference type="InterPro" id="IPR050789">
    <property type="entry name" value="Diverse_Enzym_Activities"/>
</dbReference>
<reference evidence="3 4" key="1">
    <citation type="submission" date="2016-08" db="EMBL/GenBank/DDBJ databases">
        <title>Draft genome of Fabibacter sp. strain SK-8.</title>
        <authorList>
            <person name="Wong S.-K."/>
            <person name="Hamasaki K."/>
            <person name="Yoshizawa S."/>
        </authorList>
    </citation>
    <scope>NUCLEOTIDE SEQUENCE [LARGE SCALE GENOMIC DNA]</scope>
    <source>
        <strain evidence="3 4">SK-8</strain>
    </source>
</reference>
<sequence>MKLKILSLLLFLSIAAYAQTNPLTKGKPKKVGMSSKTLSQIDEHVKQYMEDKKLPGGSFLIAKEGKIVYNKSFGYRSSKNEQAYGTGDIWRLASMTKAVTSVSIMQLYERGEIGLDDPVHKYIPAFKNQVVLDEFNPADSSYTTVPVEKDVTIRNLLTHTSGIVYGSFNPGKLMAVYEKFDMNVGFSHETWSTEEWINRLAKVPLAHQPGAKFSYGLSMDVLGRIVEVVSGTTLDKYFKANIFDPLGMKDTYFYLPKEKFDRLVGVYTNATGKWQTVEELGMTAGTDYPKQGPRNVFAGGAGLSSTMMDYAIFIHTLVSGGGEIIGKKTLAEMSKDQMPEVVTDYNPQRSERIGSSFALGFTVYLDSPTKRSPKSPGTYEWGGYFNTKFFIDPEEQMVFVGMTQIAGFNNNAFWEDMYKIIYEALED</sequence>
<dbReference type="EMBL" id="MDGQ01000005">
    <property type="protein sequence ID" value="OEK03995.1"/>
    <property type="molecule type" value="Genomic_DNA"/>
</dbReference>
<comment type="caution">
    <text evidence="3">The sequence shown here is derived from an EMBL/GenBank/DDBJ whole genome shotgun (WGS) entry which is preliminary data.</text>
</comment>
<dbReference type="RefSeq" id="WP_069835500.1">
    <property type="nucleotide sequence ID" value="NZ_MDGQ01000005.1"/>
</dbReference>
<feature type="chain" id="PRO_5009185665" description="Beta-lactamase-related domain-containing protein" evidence="1">
    <location>
        <begin position="19"/>
        <end position="427"/>
    </location>
</feature>
<dbReference type="SUPFAM" id="SSF56601">
    <property type="entry name" value="beta-lactamase/transpeptidase-like"/>
    <property type="match status" value="1"/>
</dbReference>
<dbReference type="PANTHER" id="PTHR43283:SF3">
    <property type="entry name" value="BETA-LACTAMASE FAMILY PROTEIN (AFU_ORTHOLOGUE AFUA_5G07500)"/>
    <property type="match status" value="1"/>
</dbReference>
<dbReference type="InterPro" id="IPR012338">
    <property type="entry name" value="Beta-lactam/transpept-like"/>
</dbReference>
<dbReference type="Proteomes" id="UP000095552">
    <property type="component" value="Unassembled WGS sequence"/>
</dbReference>
<proteinExistence type="predicted"/>
<dbReference type="InterPro" id="IPR001466">
    <property type="entry name" value="Beta-lactam-related"/>
</dbReference>
<evidence type="ECO:0000313" key="3">
    <source>
        <dbReference type="EMBL" id="OEK03995.1"/>
    </source>
</evidence>
<evidence type="ECO:0000259" key="2">
    <source>
        <dbReference type="Pfam" id="PF00144"/>
    </source>
</evidence>
<dbReference type="Gene3D" id="3.40.710.10">
    <property type="entry name" value="DD-peptidase/beta-lactamase superfamily"/>
    <property type="match status" value="1"/>
</dbReference>
<evidence type="ECO:0000313" key="4">
    <source>
        <dbReference type="Proteomes" id="UP000095552"/>
    </source>
</evidence>
<dbReference type="PANTHER" id="PTHR43283">
    <property type="entry name" value="BETA-LACTAMASE-RELATED"/>
    <property type="match status" value="1"/>
</dbReference>
<organism evidence="3 4">
    <name type="scientific">Roseivirga misakiensis</name>
    <dbReference type="NCBI Taxonomy" id="1563681"/>
    <lineage>
        <taxon>Bacteria</taxon>
        <taxon>Pseudomonadati</taxon>
        <taxon>Bacteroidota</taxon>
        <taxon>Cytophagia</taxon>
        <taxon>Cytophagales</taxon>
        <taxon>Roseivirgaceae</taxon>
        <taxon>Roseivirga</taxon>
    </lineage>
</organism>
<feature type="signal peptide" evidence="1">
    <location>
        <begin position="1"/>
        <end position="18"/>
    </location>
</feature>
<feature type="domain" description="Beta-lactamase-related" evidence="2">
    <location>
        <begin position="41"/>
        <end position="409"/>
    </location>
</feature>
<name>A0A1E5SY06_9BACT</name>
<evidence type="ECO:0000256" key="1">
    <source>
        <dbReference type="SAM" id="SignalP"/>
    </source>
</evidence>